<gene>
    <name evidence="2" type="ORF">B0A49_01039</name>
</gene>
<evidence type="ECO:0000313" key="3">
    <source>
        <dbReference type="Proteomes" id="UP000308768"/>
    </source>
</evidence>
<feature type="compositionally biased region" description="Low complexity" evidence="1">
    <location>
        <begin position="89"/>
        <end position="104"/>
    </location>
</feature>
<dbReference type="AlphaFoldDB" id="A0A4U0XPT1"/>
<reference evidence="2 3" key="1">
    <citation type="submission" date="2017-03" db="EMBL/GenBank/DDBJ databases">
        <title>Genomes of endolithic fungi from Antarctica.</title>
        <authorList>
            <person name="Coleine C."/>
            <person name="Masonjones S."/>
            <person name="Stajich J.E."/>
        </authorList>
    </citation>
    <scope>NUCLEOTIDE SEQUENCE [LARGE SCALE GENOMIC DNA]</scope>
    <source>
        <strain evidence="2 3">CCFEE 5187</strain>
    </source>
</reference>
<feature type="region of interest" description="Disordered" evidence="1">
    <location>
        <begin position="61"/>
        <end position="116"/>
    </location>
</feature>
<sequence>MSAPPPFDGQWSAEMDRIITDAVKITGMSAAGIANMGFARRHYITPQQIANRARALGLGDITDGRQITPNPSSPVDAANPSSPPTWGGPASSPRMSPYSSPQQPYGGGSSPNVRYTYGSSRVPVGAGPFSGGSMVTAGPSTTPYTYGSAYQAGPSQPGRYAGQGSSTYNNGTGNPSPSSSIISPYPGRFAPSPSDSGSSPPLSPGPWVPYTNGTTSPHGWSSNINWTPQMDAQLIAGWQANRNAEQLAHEAWAVAAGITSYQQIASRGIHLGYILQTGHEPGRR</sequence>
<accession>A0A4U0XPT1</accession>
<evidence type="ECO:0000313" key="2">
    <source>
        <dbReference type="EMBL" id="TKA79444.1"/>
    </source>
</evidence>
<evidence type="ECO:0000256" key="1">
    <source>
        <dbReference type="SAM" id="MobiDB-lite"/>
    </source>
</evidence>
<name>A0A4U0XPT1_9PEZI</name>
<feature type="compositionally biased region" description="Low complexity" evidence="1">
    <location>
        <begin position="175"/>
        <end position="184"/>
    </location>
</feature>
<dbReference type="EMBL" id="NAJN01000098">
    <property type="protein sequence ID" value="TKA79444.1"/>
    <property type="molecule type" value="Genomic_DNA"/>
</dbReference>
<dbReference type="Proteomes" id="UP000308768">
    <property type="component" value="Unassembled WGS sequence"/>
</dbReference>
<protein>
    <submittedName>
        <fullName evidence="2">Uncharacterized protein</fullName>
    </submittedName>
</protein>
<organism evidence="2 3">
    <name type="scientific">Cryomyces minteri</name>
    <dbReference type="NCBI Taxonomy" id="331657"/>
    <lineage>
        <taxon>Eukaryota</taxon>
        <taxon>Fungi</taxon>
        <taxon>Dikarya</taxon>
        <taxon>Ascomycota</taxon>
        <taxon>Pezizomycotina</taxon>
        <taxon>Dothideomycetes</taxon>
        <taxon>Dothideomycetes incertae sedis</taxon>
        <taxon>Cryomyces</taxon>
    </lineage>
</organism>
<keyword evidence="3" id="KW-1185">Reference proteome</keyword>
<feature type="compositionally biased region" description="Polar residues" evidence="1">
    <location>
        <begin position="163"/>
        <end position="174"/>
    </location>
</feature>
<feature type="region of interest" description="Disordered" evidence="1">
    <location>
        <begin position="148"/>
        <end position="214"/>
    </location>
</feature>
<feature type="compositionally biased region" description="Low complexity" evidence="1">
    <location>
        <begin position="191"/>
        <end position="200"/>
    </location>
</feature>
<proteinExistence type="predicted"/>
<comment type="caution">
    <text evidence="2">The sequence shown here is derived from an EMBL/GenBank/DDBJ whole genome shotgun (WGS) entry which is preliminary data.</text>
</comment>